<protein>
    <recommendedName>
        <fullName evidence="3">Secreted protein</fullName>
    </recommendedName>
</protein>
<proteinExistence type="predicted"/>
<dbReference type="RefSeq" id="WP_289469244.1">
    <property type="nucleotide sequence ID" value="NZ_JAUCMM010000002.1"/>
</dbReference>
<sequence>MPRSTITTPLTLGAVALGTLATLGLSGCSALGDVAHDRVTSEAATRADLDAAPDWLPADARDITSVAGTGGKASDTTPTTLVFTSADGVTEDSCSTAPRQSAPTMDVEDAPDVYGATEVLRCGPWSMTSKGDRWIAWTPNPGDGGS</sequence>
<name>A0ABT7TD63_9MICO</name>
<dbReference type="EMBL" id="JAUCMM010000002">
    <property type="protein sequence ID" value="MDM7887511.1"/>
    <property type="molecule type" value="Genomic_DNA"/>
</dbReference>
<organism evidence="1 2">
    <name type="scientific">Curtobacterium subtropicum</name>
    <dbReference type="NCBI Taxonomy" id="3055138"/>
    <lineage>
        <taxon>Bacteria</taxon>
        <taxon>Bacillati</taxon>
        <taxon>Actinomycetota</taxon>
        <taxon>Actinomycetes</taxon>
        <taxon>Micrococcales</taxon>
        <taxon>Microbacteriaceae</taxon>
        <taxon>Curtobacterium</taxon>
    </lineage>
</organism>
<accession>A0ABT7TD63</accession>
<dbReference type="Proteomes" id="UP001235720">
    <property type="component" value="Unassembled WGS sequence"/>
</dbReference>
<evidence type="ECO:0000313" key="1">
    <source>
        <dbReference type="EMBL" id="MDM7887511.1"/>
    </source>
</evidence>
<evidence type="ECO:0008006" key="3">
    <source>
        <dbReference type="Google" id="ProtNLM"/>
    </source>
</evidence>
<keyword evidence="2" id="KW-1185">Reference proteome</keyword>
<dbReference type="PROSITE" id="PS51257">
    <property type="entry name" value="PROKAR_LIPOPROTEIN"/>
    <property type="match status" value="1"/>
</dbReference>
<reference evidence="1 2" key="1">
    <citation type="submission" date="2023-06" db="EMBL/GenBank/DDBJ databases">
        <authorList>
            <person name="Feng G."/>
            <person name="Li J."/>
            <person name="Zhu H."/>
        </authorList>
    </citation>
    <scope>NUCLEOTIDE SEQUENCE [LARGE SCALE GENOMIC DNA]</scope>
    <source>
        <strain evidence="1 2">RHCJP20</strain>
    </source>
</reference>
<comment type="caution">
    <text evidence="1">The sequence shown here is derived from an EMBL/GenBank/DDBJ whole genome shotgun (WGS) entry which is preliminary data.</text>
</comment>
<gene>
    <name evidence="1" type="ORF">QUG98_03500</name>
</gene>
<evidence type="ECO:0000313" key="2">
    <source>
        <dbReference type="Proteomes" id="UP001235720"/>
    </source>
</evidence>